<evidence type="ECO:0000256" key="1">
    <source>
        <dbReference type="SAM" id="Coils"/>
    </source>
</evidence>
<keyword evidence="3" id="KW-1133">Transmembrane helix</keyword>
<keyword evidence="5" id="KW-1185">Reference proteome</keyword>
<feature type="transmembrane region" description="Helical" evidence="3">
    <location>
        <begin position="202"/>
        <end position="227"/>
    </location>
</feature>
<dbReference type="Proteomes" id="UP000835052">
    <property type="component" value="Unassembled WGS sequence"/>
</dbReference>
<feature type="compositionally biased region" description="Basic and acidic residues" evidence="2">
    <location>
        <begin position="669"/>
        <end position="686"/>
    </location>
</feature>
<feature type="transmembrane region" description="Helical" evidence="3">
    <location>
        <begin position="12"/>
        <end position="32"/>
    </location>
</feature>
<dbReference type="EMBL" id="CAJGYM010000123">
    <property type="protein sequence ID" value="CAD6198350.1"/>
    <property type="molecule type" value="Genomic_DNA"/>
</dbReference>
<keyword evidence="3" id="KW-0812">Transmembrane</keyword>
<comment type="caution">
    <text evidence="4">The sequence shown here is derived from an EMBL/GenBank/DDBJ whole genome shotgun (WGS) entry which is preliminary data.</text>
</comment>
<dbReference type="AlphaFoldDB" id="A0A8S1HSL6"/>
<proteinExistence type="predicted"/>
<accession>A0A8S1HSL6</accession>
<reference evidence="4" key="1">
    <citation type="submission" date="2020-10" db="EMBL/GenBank/DDBJ databases">
        <authorList>
            <person name="Kikuchi T."/>
        </authorList>
    </citation>
    <scope>NUCLEOTIDE SEQUENCE</scope>
    <source>
        <strain evidence="4">NKZ352</strain>
    </source>
</reference>
<feature type="region of interest" description="Disordered" evidence="2">
    <location>
        <begin position="669"/>
        <end position="728"/>
    </location>
</feature>
<evidence type="ECO:0000313" key="4">
    <source>
        <dbReference type="EMBL" id="CAD6198350.1"/>
    </source>
</evidence>
<evidence type="ECO:0000313" key="5">
    <source>
        <dbReference type="Proteomes" id="UP000835052"/>
    </source>
</evidence>
<feature type="compositionally biased region" description="Low complexity" evidence="2">
    <location>
        <begin position="701"/>
        <end position="728"/>
    </location>
</feature>
<protein>
    <submittedName>
        <fullName evidence="4">Uncharacterized protein</fullName>
    </submittedName>
</protein>
<gene>
    <name evidence="4" type="ORF">CAUJ_LOCUS14256</name>
</gene>
<feature type="region of interest" description="Disordered" evidence="2">
    <location>
        <begin position="385"/>
        <end position="416"/>
    </location>
</feature>
<keyword evidence="1" id="KW-0175">Coiled coil</keyword>
<sequence length="728" mass="82181">MRTRLKTSSPPVVTTIFLLFGVIWINTIPTFAQSQCCNSPVFGIGVESCGMRGCLECTRGELIVKKQPVDVGNAFGASGTLESASRISLFLNASDYKLFPEPLIRIRNSEVADNAFSLLTNISIFPLEPYCQKGTIFDIDNMKKRSLGIGSVGIVPETNHASPTSGNSSKFATKFGTNSSCPPVPECPSIPSAEKATEGMPILVIAITSLCWIVIFGLVLALMFLFLKRKAPPSKGFEKEFEEYAQCVGLMASYIHITYFNTMKEHRTFVENIISCFTAYEQRTAYFLKEEPVIQIRSKFDLMDEIFAEADRRDAILDQGGTLEKTKLMENFAYQRSYSANIDKAHREKDILFLISKFVESKKGIKCTDTVEILVPNQDGLSKEVLKKEKDKARKKGGKEDKRDTQKGNVDGEKEVKRQKAGMNLDVSLKTQENNMKRKKKLPEIAKHLDNTIAKWINTKPQTEEEKKIADAWLSLGVIDRLLTEFEETDKTFAKNYNEVTFQLCRIVMNEVKERTMVNNEQAYAAYNQRGKVKDTHEFIHVLEHLYTDEDPEAQKLKDFLTLYEWIRFLDLHYMGLDYNEYKGSLAYIRPSPLHDETFADAMLRLERYDDDYKKLKADVEEYCKKKKIKLVSKATPTKQLKIRDDYEFGKYLPDAIIDPPGIFEMKAEDAAKAVEDEKAKNKEGPAPRSKAARSVMSKNGAAPKSGAPPKSSAPKSSSAEPTPTSMK</sequence>
<organism evidence="4 5">
    <name type="scientific">Caenorhabditis auriculariae</name>
    <dbReference type="NCBI Taxonomy" id="2777116"/>
    <lineage>
        <taxon>Eukaryota</taxon>
        <taxon>Metazoa</taxon>
        <taxon>Ecdysozoa</taxon>
        <taxon>Nematoda</taxon>
        <taxon>Chromadorea</taxon>
        <taxon>Rhabditida</taxon>
        <taxon>Rhabditina</taxon>
        <taxon>Rhabditomorpha</taxon>
        <taxon>Rhabditoidea</taxon>
        <taxon>Rhabditidae</taxon>
        <taxon>Peloderinae</taxon>
        <taxon>Caenorhabditis</taxon>
    </lineage>
</organism>
<feature type="coiled-coil region" evidence="1">
    <location>
        <begin position="599"/>
        <end position="626"/>
    </location>
</feature>
<name>A0A8S1HSL6_9PELO</name>
<evidence type="ECO:0000256" key="3">
    <source>
        <dbReference type="SAM" id="Phobius"/>
    </source>
</evidence>
<evidence type="ECO:0000256" key="2">
    <source>
        <dbReference type="SAM" id="MobiDB-lite"/>
    </source>
</evidence>
<keyword evidence="3" id="KW-0472">Membrane</keyword>